<comment type="subcellular location">
    <subcellularLocation>
        <location evidence="2">Cytoplasmic vesicle membrane</location>
        <topology evidence="2">Multi-pass membrane protein</topology>
    </subcellularLocation>
    <subcellularLocation>
        <location evidence="3">Early endosome membrane</location>
        <topology evidence="3">Multi-pass membrane protein</topology>
    </subcellularLocation>
    <subcellularLocation>
        <location evidence="1">Lysosome membrane</location>
        <topology evidence="1">Multi-pass membrane protein</topology>
    </subcellularLocation>
</comment>
<evidence type="ECO:0000313" key="14">
    <source>
        <dbReference type="Proteomes" id="UP001152799"/>
    </source>
</evidence>
<keyword evidence="14" id="KW-1185">Reference proteome</keyword>
<feature type="transmembrane region" description="Helical" evidence="10">
    <location>
        <begin position="155"/>
        <end position="179"/>
    </location>
</feature>
<dbReference type="EMBL" id="OU892280">
    <property type="protein sequence ID" value="CAG9767669.1"/>
    <property type="molecule type" value="Genomic_DNA"/>
</dbReference>
<evidence type="ECO:0000256" key="8">
    <source>
        <dbReference type="ARBA" id="ARBA00023329"/>
    </source>
</evidence>
<dbReference type="Proteomes" id="UP001152799">
    <property type="component" value="Chromosome 4"/>
</dbReference>
<evidence type="ECO:0000256" key="2">
    <source>
        <dbReference type="ARBA" id="ARBA00004439"/>
    </source>
</evidence>
<keyword evidence="7" id="KW-0391">Immunity</keyword>
<keyword evidence="10" id="KW-0472">Membrane</keyword>
<keyword evidence="5 9" id="KW-0863">Zinc-finger</keyword>
<keyword evidence="4" id="KW-0479">Metal-binding</keyword>
<feature type="transmembrane region" description="Helical" evidence="10">
    <location>
        <begin position="121"/>
        <end position="143"/>
    </location>
</feature>
<organism evidence="13 14">
    <name type="scientific">Ceutorhynchus assimilis</name>
    <name type="common">cabbage seed weevil</name>
    <dbReference type="NCBI Taxonomy" id="467358"/>
    <lineage>
        <taxon>Eukaryota</taxon>
        <taxon>Metazoa</taxon>
        <taxon>Ecdysozoa</taxon>
        <taxon>Arthropoda</taxon>
        <taxon>Hexapoda</taxon>
        <taxon>Insecta</taxon>
        <taxon>Pterygota</taxon>
        <taxon>Neoptera</taxon>
        <taxon>Endopterygota</taxon>
        <taxon>Coleoptera</taxon>
        <taxon>Polyphaga</taxon>
        <taxon>Cucujiformia</taxon>
        <taxon>Curculionidae</taxon>
        <taxon>Ceutorhynchinae</taxon>
        <taxon>Ceutorhynchus</taxon>
    </lineage>
</organism>
<evidence type="ECO:0000256" key="10">
    <source>
        <dbReference type="SAM" id="Phobius"/>
    </source>
</evidence>
<protein>
    <recommendedName>
        <fullName evidence="15">E3 ubiquitin-protein ligase MARCH8</fullName>
    </recommendedName>
</protein>
<dbReference type="PANTHER" id="PTHR45981">
    <property type="entry name" value="LD02310P"/>
    <property type="match status" value="1"/>
</dbReference>
<proteinExistence type="predicted"/>
<dbReference type="SMART" id="SM00744">
    <property type="entry name" value="RINGv"/>
    <property type="match status" value="1"/>
</dbReference>
<dbReference type="InterPro" id="IPR013083">
    <property type="entry name" value="Znf_RING/FYVE/PHD"/>
</dbReference>
<gene>
    <name evidence="13" type="ORF">CEUTPL_LOCUS8228</name>
</gene>
<sequence>MPGQFIKVKETRGVVSREAFSDSVKKQDLSKCDTDSNYSNSMGDICRICHCEADAENPLLSPCYCAGSLKYVHQNCLRQWLAASDTRSCELCKFNFILHTKIKPLSEWRILEMSSVERRRLLCAILFHFVAAVCVVWSLFVLIDRAAEEVQKGLIAWPFWTKLVVVAVGFTGGAVFMYIQCRQYLHLFSRWKAHNRIILVQNAPEKLLPHPPSPNYISTKDPGQNLLTQVVVTQAEYVPPPSDANSNSQSEVQVCYVFENKQKCFGSCASSIQKADVHVEDLCESPKKSEEEYLKLRDNLVALDIECPSNSNSKLYSYKTDHSSTCKSLPNLLSASNQNLLV</sequence>
<evidence type="ECO:0000256" key="3">
    <source>
        <dbReference type="ARBA" id="ARBA00004520"/>
    </source>
</evidence>
<dbReference type="InterPro" id="IPR011016">
    <property type="entry name" value="Znf_RING-CH"/>
</dbReference>
<dbReference type="GO" id="GO:0008270">
    <property type="term" value="F:zinc ion binding"/>
    <property type="evidence" value="ECO:0007669"/>
    <property type="project" value="UniProtKB-KW"/>
</dbReference>
<evidence type="ECO:0000256" key="6">
    <source>
        <dbReference type="ARBA" id="ARBA00022833"/>
    </source>
</evidence>
<feature type="domain" description="RING-CH-type" evidence="12">
    <location>
        <begin position="38"/>
        <end position="99"/>
    </location>
</feature>
<dbReference type="GO" id="GO:0005765">
    <property type="term" value="C:lysosomal membrane"/>
    <property type="evidence" value="ECO:0007669"/>
    <property type="project" value="UniProtKB-SubCell"/>
</dbReference>
<dbReference type="AlphaFoldDB" id="A0A9N9MMF7"/>
<dbReference type="Gene3D" id="3.30.40.10">
    <property type="entry name" value="Zinc/RING finger domain, C3HC4 (zinc finger)"/>
    <property type="match status" value="1"/>
</dbReference>
<evidence type="ECO:0000256" key="9">
    <source>
        <dbReference type="PROSITE-ProRule" id="PRU00175"/>
    </source>
</evidence>
<accession>A0A9N9MMF7</accession>
<evidence type="ECO:0008006" key="15">
    <source>
        <dbReference type="Google" id="ProtNLM"/>
    </source>
</evidence>
<dbReference type="GO" id="GO:0002376">
    <property type="term" value="P:immune system process"/>
    <property type="evidence" value="ECO:0007669"/>
    <property type="project" value="UniProtKB-KW"/>
</dbReference>
<evidence type="ECO:0000313" key="13">
    <source>
        <dbReference type="EMBL" id="CAG9767669.1"/>
    </source>
</evidence>
<feature type="domain" description="RING-type" evidence="11">
    <location>
        <begin position="46"/>
        <end position="93"/>
    </location>
</feature>
<keyword evidence="6" id="KW-0862">Zinc</keyword>
<name>A0A9N9MMF7_9CUCU</name>
<dbReference type="OrthoDB" id="264354at2759"/>
<evidence type="ECO:0000259" key="12">
    <source>
        <dbReference type="PROSITE" id="PS51292"/>
    </source>
</evidence>
<dbReference type="PROSITE" id="PS51292">
    <property type="entry name" value="ZF_RING_CH"/>
    <property type="match status" value="1"/>
</dbReference>
<keyword evidence="8" id="KW-0968">Cytoplasmic vesicle</keyword>
<evidence type="ECO:0000256" key="1">
    <source>
        <dbReference type="ARBA" id="ARBA00004155"/>
    </source>
</evidence>
<keyword evidence="10" id="KW-1133">Transmembrane helix</keyword>
<dbReference type="Pfam" id="PF12906">
    <property type="entry name" value="RINGv"/>
    <property type="match status" value="1"/>
</dbReference>
<dbReference type="GO" id="GO:0031901">
    <property type="term" value="C:early endosome membrane"/>
    <property type="evidence" value="ECO:0007669"/>
    <property type="project" value="UniProtKB-SubCell"/>
</dbReference>
<evidence type="ECO:0000256" key="5">
    <source>
        <dbReference type="ARBA" id="ARBA00022771"/>
    </source>
</evidence>
<evidence type="ECO:0000256" key="4">
    <source>
        <dbReference type="ARBA" id="ARBA00022723"/>
    </source>
</evidence>
<dbReference type="SUPFAM" id="SSF57850">
    <property type="entry name" value="RING/U-box"/>
    <property type="match status" value="1"/>
</dbReference>
<dbReference type="InterPro" id="IPR001841">
    <property type="entry name" value="Znf_RING"/>
</dbReference>
<dbReference type="PROSITE" id="PS50089">
    <property type="entry name" value="ZF_RING_2"/>
    <property type="match status" value="1"/>
</dbReference>
<evidence type="ECO:0000259" key="11">
    <source>
        <dbReference type="PROSITE" id="PS50089"/>
    </source>
</evidence>
<evidence type="ECO:0000256" key="7">
    <source>
        <dbReference type="ARBA" id="ARBA00022859"/>
    </source>
</evidence>
<keyword evidence="10" id="KW-0812">Transmembrane</keyword>
<reference evidence="13" key="1">
    <citation type="submission" date="2022-01" db="EMBL/GenBank/DDBJ databases">
        <authorList>
            <person name="King R."/>
        </authorList>
    </citation>
    <scope>NUCLEOTIDE SEQUENCE</scope>
</reference>